<keyword evidence="3" id="KW-1185">Reference proteome</keyword>
<evidence type="ECO:0000313" key="2">
    <source>
        <dbReference type="EMBL" id="CAJ2507616.1"/>
    </source>
</evidence>
<evidence type="ECO:0000256" key="1">
    <source>
        <dbReference type="SAM" id="SignalP"/>
    </source>
</evidence>
<keyword evidence="1" id="KW-0732">Signal</keyword>
<accession>A0AAI8VND7</accession>
<feature type="chain" id="PRO_5042523781" evidence="1">
    <location>
        <begin position="18"/>
        <end position="140"/>
    </location>
</feature>
<dbReference type="EMBL" id="CAUWAG010000010">
    <property type="protein sequence ID" value="CAJ2507616.1"/>
    <property type="molecule type" value="Genomic_DNA"/>
</dbReference>
<proteinExistence type="predicted"/>
<name>A0AAI8VND7_9PEZI</name>
<comment type="caution">
    <text evidence="2">The sequence shown here is derived from an EMBL/GenBank/DDBJ whole genome shotgun (WGS) entry which is preliminary data.</text>
</comment>
<protein>
    <submittedName>
        <fullName evidence="2">Uu.00g088020.m01.CDS01</fullName>
    </submittedName>
</protein>
<feature type="signal peptide" evidence="1">
    <location>
        <begin position="1"/>
        <end position="17"/>
    </location>
</feature>
<dbReference type="AlphaFoldDB" id="A0AAI8VND7"/>
<evidence type="ECO:0000313" key="3">
    <source>
        <dbReference type="Proteomes" id="UP001295740"/>
    </source>
</evidence>
<gene>
    <name evidence="2" type="ORF">KHLLAP_LOCUS8084</name>
</gene>
<sequence>MRFTVAAVAFFLGVALATPAQVKDRSPMFHKDVDWSDVDDEIKDERDPDGTVVYDGKHIISYKADGKELAKIDVKDGPKVDKFKRASAAAALVDGLPTLDKRSGCGGECIANNNCTDAACPNCGLNGQPNPYVYPSMYCW</sequence>
<dbReference type="Proteomes" id="UP001295740">
    <property type="component" value="Unassembled WGS sequence"/>
</dbReference>
<reference evidence="2" key="1">
    <citation type="submission" date="2023-10" db="EMBL/GenBank/DDBJ databases">
        <authorList>
            <person name="Hackl T."/>
        </authorList>
    </citation>
    <scope>NUCLEOTIDE SEQUENCE</scope>
</reference>
<organism evidence="2 3">
    <name type="scientific">Anthostomella pinea</name>
    <dbReference type="NCBI Taxonomy" id="933095"/>
    <lineage>
        <taxon>Eukaryota</taxon>
        <taxon>Fungi</taxon>
        <taxon>Dikarya</taxon>
        <taxon>Ascomycota</taxon>
        <taxon>Pezizomycotina</taxon>
        <taxon>Sordariomycetes</taxon>
        <taxon>Xylariomycetidae</taxon>
        <taxon>Xylariales</taxon>
        <taxon>Xylariaceae</taxon>
        <taxon>Anthostomella</taxon>
    </lineage>
</organism>